<dbReference type="Proteomes" id="UP000013827">
    <property type="component" value="Unassembled WGS sequence"/>
</dbReference>
<dbReference type="GO" id="GO:0005509">
    <property type="term" value="F:calcium ion binding"/>
    <property type="evidence" value="ECO:0007669"/>
    <property type="project" value="InterPro"/>
</dbReference>
<feature type="compositionally biased region" description="Low complexity" evidence="2">
    <location>
        <begin position="793"/>
        <end position="802"/>
    </location>
</feature>
<dbReference type="Pfam" id="PF00069">
    <property type="entry name" value="Pkinase"/>
    <property type="match status" value="2"/>
</dbReference>
<feature type="region of interest" description="Disordered" evidence="2">
    <location>
        <begin position="793"/>
        <end position="818"/>
    </location>
</feature>
<feature type="domain" description="EF-hand" evidence="4">
    <location>
        <begin position="111"/>
        <end position="146"/>
    </location>
</feature>
<dbReference type="GO" id="GO:0005634">
    <property type="term" value="C:nucleus"/>
    <property type="evidence" value="ECO:0007669"/>
    <property type="project" value="TreeGrafter"/>
</dbReference>
<dbReference type="InterPro" id="IPR002048">
    <property type="entry name" value="EF_hand_dom"/>
</dbReference>
<reference evidence="6" key="1">
    <citation type="journal article" date="2013" name="Nature">
        <title>Pan genome of the phytoplankton Emiliania underpins its global distribution.</title>
        <authorList>
            <person name="Read B.A."/>
            <person name="Kegel J."/>
            <person name="Klute M.J."/>
            <person name="Kuo A."/>
            <person name="Lefebvre S.C."/>
            <person name="Maumus F."/>
            <person name="Mayer C."/>
            <person name="Miller J."/>
            <person name="Monier A."/>
            <person name="Salamov A."/>
            <person name="Young J."/>
            <person name="Aguilar M."/>
            <person name="Claverie J.M."/>
            <person name="Frickenhaus S."/>
            <person name="Gonzalez K."/>
            <person name="Herman E.K."/>
            <person name="Lin Y.C."/>
            <person name="Napier J."/>
            <person name="Ogata H."/>
            <person name="Sarno A.F."/>
            <person name="Shmutz J."/>
            <person name="Schroeder D."/>
            <person name="de Vargas C."/>
            <person name="Verret F."/>
            <person name="von Dassow P."/>
            <person name="Valentin K."/>
            <person name="Van de Peer Y."/>
            <person name="Wheeler G."/>
            <person name="Dacks J.B."/>
            <person name="Delwiche C.F."/>
            <person name="Dyhrman S.T."/>
            <person name="Glockner G."/>
            <person name="John U."/>
            <person name="Richards T."/>
            <person name="Worden A.Z."/>
            <person name="Zhang X."/>
            <person name="Grigoriev I.V."/>
            <person name="Allen A.E."/>
            <person name="Bidle K."/>
            <person name="Borodovsky M."/>
            <person name="Bowler C."/>
            <person name="Brownlee C."/>
            <person name="Cock J.M."/>
            <person name="Elias M."/>
            <person name="Gladyshev V.N."/>
            <person name="Groth M."/>
            <person name="Guda C."/>
            <person name="Hadaegh A."/>
            <person name="Iglesias-Rodriguez M.D."/>
            <person name="Jenkins J."/>
            <person name="Jones B.M."/>
            <person name="Lawson T."/>
            <person name="Leese F."/>
            <person name="Lindquist E."/>
            <person name="Lobanov A."/>
            <person name="Lomsadze A."/>
            <person name="Malik S.B."/>
            <person name="Marsh M.E."/>
            <person name="Mackinder L."/>
            <person name="Mock T."/>
            <person name="Mueller-Roeber B."/>
            <person name="Pagarete A."/>
            <person name="Parker M."/>
            <person name="Probert I."/>
            <person name="Quesneville H."/>
            <person name="Raines C."/>
            <person name="Rensing S.A."/>
            <person name="Riano-Pachon D.M."/>
            <person name="Richier S."/>
            <person name="Rokitta S."/>
            <person name="Shiraiwa Y."/>
            <person name="Soanes D.M."/>
            <person name="van der Giezen M."/>
            <person name="Wahlund T.M."/>
            <person name="Williams B."/>
            <person name="Wilson W."/>
            <person name="Wolfe G."/>
            <person name="Wurch L.L."/>
        </authorList>
    </citation>
    <scope>NUCLEOTIDE SEQUENCE</scope>
</reference>
<dbReference type="SUPFAM" id="SSF47473">
    <property type="entry name" value="EF-hand"/>
    <property type="match status" value="1"/>
</dbReference>
<evidence type="ECO:0000313" key="5">
    <source>
        <dbReference type="EnsemblProtists" id="EOD13023"/>
    </source>
</evidence>
<dbReference type="PANTHER" id="PTHR44167">
    <property type="entry name" value="OVARIAN-SPECIFIC SERINE/THREONINE-PROTEIN KINASE LOK-RELATED"/>
    <property type="match status" value="1"/>
</dbReference>
<evidence type="ECO:0000259" key="4">
    <source>
        <dbReference type="PROSITE" id="PS50222"/>
    </source>
</evidence>
<dbReference type="GO" id="GO:0044773">
    <property type="term" value="P:mitotic DNA damage checkpoint signaling"/>
    <property type="evidence" value="ECO:0007669"/>
    <property type="project" value="TreeGrafter"/>
</dbReference>
<dbReference type="PROSITE" id="PS50011">
    <property type="entry name" value="PROTEIN_KINASE_DOM"/>
    <property type="match status" value="1"/>
</dbReference>
<dbReference type="Gene3D" id="1.10.510.10">
    <property type="entry name" value="Transferase(Phosphotransferase) domain 1"/>
    <property type="match status" value="1"/>
</dbReference>
<dbReference type="InterPro" id="IPR011009">
    <property type="entry name" value="Kinase-like_dom_sf"/>
</dbReference>
<dbReference type="PROSITE" id="PS00018">
    <property type="entry name" value="EF_HAND_1"/>
    <property type="match status" value="1"/>
</dbReference>
<evidence type="ECO:0000313" key="6">
    <source>
        <dbReference type="Proteomes" id="UP000013827"/>
    </source>
</evidence>
<dbReference type="eggNOG" id="ENOG502SF8F">
    <property type="taxonomic scope" value="Eukaryota"/>
</dbReference>
<accession>A0A0D3IP38</accession>
<evidence type="ECO:0000256" key="2">
    <source>
        <dbReference type="SAM" id="MobiDB-lite"/>
    </source>
</evidence>
<keyword evidence="6" id="KW-1185">Reference proteome</keyword>
<dbReference type="HOGENOM" id="CLU_345610_0_0_1"/>
<dbReference type="PROSITE" id="PS50222">
    <property type="entry name" value="EF_HAND_2"/>
    <property type="match status" value="1"/>
</dbReference>
<dbReference type="KEGG" id="ehx:EMIHUDRAFT_247174"/>
<dbReference type="GO" id="GO:0004674">
    <property type="term" value="F:protein serine/threonine kinase activity"/>
    <property type="evidence" value="ECO:0007669"/>
    <property type="project" value="TreeGrafter"/>
</dbReference>
<dbReference type="GeneID" id="17259178"/>
<evidence type="ECO:0008006" key="7">
    <source>
        <dbReference type="Google" id="ProtNLM"/>
    </source>
</evidence>
<dbReference type="RefSeq" id="XP_005765452.1">
    <property type="nucleotide sequence ID" value="XM_005765395.1"/>
</dbReference>
<dbReference type="STRING" id="2903.R1BSD5"/>
<protein>
    <recommendedName>
        <fullName evidence="7">Calmodulin</fullName>
    </recommendedName>
</protein>
<name>A0A0D3IP38_EMIH1</name>
<dbReference type="InterPro" id="IPR011992">
    <property type="entry name" value="EF-hand-dom_pair"/>
</dbReference>
<dbReference type="InterPro" id="IPR000719">
    <property type="entry name" value="Prot_kinase_dom"/>
</dbReference>
<dbReference type="InterPro" id="IPR018247">
    <property type="entry name" value="EF_Hand_1_Ca_BS"/>
</dbReference>
<dbReference type="PANTHER" id="PTHR44167:SF18">
    <property type="entry name" value="PROTEIN KINASE DOMAIN-CONTAINING PROTEIN"/>
    <property type="match status" value="1"/>
</dbReference>
<keyword evidence="1" id="KW-0106">Calcium</keyword>
<dbReference type="PaxDb" id="2903-EOD13023"/>
<reference evidence="5" key="2">
    <citation type="submission" date="2024-10" db="UniProtKB">
        <authorList>
            <consortium name="EnsemblProtists"/>
        </authorList>
    </citation>
    <scope>IDENTIFICATION</scope>
</reference>
<dbReference type="SMART" id="SM00220">
    <property type="entry name" value="S_TKc"/>
    <property type="match status" value="1"/>
</dbReference>
<evidence type="ECO:0000259" key="3">
    <source>
        <dbReference type="PROSITE" id="PS50011"/>
    </source>
</evidence>
<evidence type="ECO:0000256" key="1">
    <source>
        <dbReference type="ARBA" id="ARBA00022837"/>
    </source>
</evidence>
<sequence length="818" mass="89263">MPLRLESGAPVDHGGSWPWAVASTNKRLISAVGRVLASKSDAPPGHGFGAHIHALVKVRDKQGRTALEASTEGPRKAIYLYLLFCGRYELTIGAPEHRSATSVVLRALDRGEKTDYGKVFDDADKDGSGTLERKELAPVAASIGLDAELFLRAEDKSIDRSSFVGICKQQLGDGQRSVVIKLMQEKEQWERERDARAKNELVSRFIVQQLPGLPSDDEIAAAVIARGGGLRAIAQQYLPEGISLGTRAIIMDAADRNLHQIYQQERPNVNTVRVCLEQVFEAVAHLHAKGLMHGDLKLLNVVRFRRDNRLRLIDFDAAAKIVPVGGEGESYAGAKFSSSVLPPEMFHELKQGEEEALEIYWQGESKELQAKVAPKLHRRSGASFVVSSFRTTAGEPVIDNLPYPLVEASAKIDVWSLGALAYMLLAGEPLVPSTRDDDCASGAAMRVLHAWGTQQGVVLERLEKVDDPAARDLVDKLLRREPSARLSVKGALEHPFFHPKSGDTEIVESLRRMDLKIDQVGSKIDQVHLKIDQVLLKLAVQFEVLGTLLRGVDTIAPKLICFLPAAVFSKGSGMRAKLKALTPKNWFKQTVRVFFFDPIRMSLAPTNAGEGFELTFPKEWLVKAMPYVKLGLATLKFAYVAGRLAGFPVPDVASVVGDWIDGQLGALDKLACEAKTWLSEQTNDPAFAEKLLGMLDDNARKAVAKEIDGIKPLGGDALGDKLTVPLKKSFDELDALLGPKYGKWKEKCGLVLAGPSEKDGRSEYVLEADKDAFMEMGAALLSSSEELLPLPSPAAAGGAASAVQSTPRKTVSFLRRKR</sequence>
<dbReference type="GO" id="GO:0005737">
    <property type="term" value="C:cytoplasm"/>
    <property type="evidence" value="ECO:0007669"/>
    <property type="project" value="TreeGrafter"/>
</dbReference>
<organism evidence="5 6">
    <name type="scientific">Emiliania huxleyi (strain CCMP1516)</name>
    <dbReference type="NCBI Taxonomy" id="280463"/>
    <lineage>
        <taxon>Eukaryota</taxon>
        <taxon>Haptista</taxon>
        <taxon>Haptophyta</taxon>
        <taxon>Prymnesiophyceae</taxon>
        <taxon>Isochrysidales</taxon>
        <taxon>Noelaerhabdaceae</taxon>
        <taxon>Emiliania</taxon>
    </lineage>
</organism>
<proteinExistence type="predicted"/>
<dbReference type="GO" id="GO:0005524">
    <property type="term" value="F:ATP binding"/>
    <property type="evidence" value="ECO:0007669"/>
    <property type="project" value="InterPro"/>
</dbReference>
<dbReference type="EnsemblProtists" id="EOD13023">
    <property type="protein sequence ID" value="EOD13023"/>
    <property type="gene ID" value="EMIHUDRAFT_247174"/>
</dbReference>
<feature type="domain" description="Protein kinase" evidence="3">
    <location>
        <begin position="120"/>
        <end position="497"/>
    </location>
</feature>
<dbReference type="AlphaFoldDB" id="A0A0D3IP38"/>
<dbReference type="SUPFAM" id="SSF56112">
    <property type="entry name" value="Protein kinase-like (PK-like)"/>
    <property type="match status" value="1"/>
</dbReference>